<evidence type="ECO:0000259" key="1">
    <source>
        <dbReference type="Pfam" id="PF05732"/>
    </source>
</evidence>
<reference evidence="2 3" key="1">
    <citation type="submission" date="2019-11" db="EMBL/GenBank/DDBJ databases">
        <title>Implementation of targeted gown and glove precautions to prevent Staphylococcus aureus acquisition in community-based nursing homes.</title>
        <authorList>
            <person name="Stine O.C."/>
        </authorList>
    </citation>
    <scope>NUCLEOTIDE SEQUENCE [LARGE SCALE GENOMIC DNA]</scope>
    <source>
        <strain evidence="2 3">S_2023.LVRQ.AN</strain>
    </source>
</reference>
<accession>A0A6B0CUY8</accession>
<dbReference type="Proteomes" id="UP000434412">
    <property type="component" value="Unassembled WGS sequence"/>
</dbReference>
<dbReference type="Pfam" id="PF05732">
    <property type="entry name" value="RepL"/>
    <property type="match status" value="1"/>
</dbReference>
<dbReference type="EMBL" id="WPVZ01000363">
    <property type="protein sequence ID" value="MVL45034.1"/>
    <property type="molecule type" value="Genomic_DNA"/>
</dbReference>
<gene>
    <name evidence="2" type="ORF">GO941_05955</name>
</gene>
<dbReference type="InterPro" id="IPR008813">
    <property type="entry name" value="Plasmid_replication_RepL"/>
</dbReference>
<evidence type="ECO:0000313" key="3">
    <source>
        <dbReference type="Proteomes" id="UP000434412"/>
    </source>
</evidence>
<protein>
    <submittedName>
        <fullName evidence="2">Replication/maintenance protein RepL</fullName>
    </submittedName>
</protein>
<dbReference type="GO" id="GO:0006260">
    <property type="term" value="P:DNA replication"/>
    <property type="evidence" value="ECO:0007669"/>
    <property type="project" value="InterPro"/>
</dbReference>
<proteinExistence type="predicted"/>
<evidence type="ECO:0000313" key="2">
    <source>
        <dbReference type="EMBL" id="MVL45034.1"/>
    </source>
</evidence>
<organism evidence="2 3">
    <name type="scientific">Staphylococcus aureus</name>
    <dbReference type="NCBI Taxonomy" id="1280"/>
    <lineage>
        <taxon>Bacteria</taxon>
        <taxon>Bacillati</taxon>
        <taxon>Bacillota</taxon>
        <taxon>Bacilli</taxon>
        <taxon>Bacillales</taxon>
        <taxon>Staphylococcaceae</taxon>
        <taxon>Staphylococcus</taxon>
    </lineage>
</organism>
<name>A0A6B0CUY8_STAAU</name>
<dbReference type="AlphaFoldDB" id="A0A6B0CUY8"/>
<feature type="non-terminal residue" evidence="2">
    <location>
        <position position="102"/>
    </location>
</feature>
<feature type="domain" description="Plasmid replication protein RepL" evidence="1">
    <location>
        <begin position="1"/>
        <end position="102"/>
    </location>
</feature>
<dbReference type="GO" id="GO:0006276">
    <property type="term" value="P:plasmid maintenance"/>
    <property type="evidence" value="ECO:0007669"/>
    <property type="project" value="InterPro"/>
</dbReference>
<sequence>MKERYGTVYKGSQRLIDEESGEVIEVDKLYRKQTSGNFVKAYIVQLISMLDMIGGKKLKIVNYILDNVHLSNNTMIATTREIAKATGTSLQTVITTLKILEE</sequence>
<comment type="caution">
    <text evidence="2">The sequence shown here is derived from an EMBL/GenBank/DDBJ whole genome shotgun (WGS) entry which is preliminary data.</text>
</comment>